<dbReference type="Gene3D" id="2.130.10.10">
    <property type="entry name" value="YVTN repeat-like/Quinoprotein amine dehydrogenase"/>
    <property type="match status" value="1"/>
</dbReference>
<evidence type="ECO:0000256" key="7">
    <source>
        <dbReference type="ARBA" id="ARBA00023136"/>
    </source>
</evidence>
<evidence type="ECO:0000256" key="9">
    <source>
        <dbReference type="ARBA" id="ARBA00023180"/>
    </source>
</evidence>
<keyword evidence="5" id="KW-0524">Neurogenesis</keyword>
<feature type="domain" description="Sema" evidence="11">
    <location>
        <begin position="1"/>
        <end position="398"/>
    </location>
</feature>
<proteinExistence type="predicted"/>
<evidence type="ECO:0000313" key="12">
    <source>
        <dbReference type="EMBL" id="KAL1122703.1"/>
    </source>
</evidence>
<dbReference type="SMART" id="SM00423">
    <property type="entry name" value="PSI"/>
    <property type="match status" value="1"/>
</dbReference>
<dbReference type="InterPro" id="IPR016201">
    <property type="entry name" value="PSI"/>
</dbReference>
<comment type="caution">
    <text evidence="10">Lacks conserved residue(s) required for the propagation of feature annotation.</text>
</comment>
<evidence type="ECO:0000256" key="4">
    <source>
        <dbReference type="ARBA" id="ARBA00022782"/>
    </source>
</evidence>
<dbReference type="PROSITE" id="PS51004">
    <property type="entry name" value="SEMA"/>
    <property type="match status" value="1"/>
</dbReference>
<dbReference type="Gene3D" id="3.30.1680.10">
    <property type="entry name" value="ligand-binding face of the semaphorins, domain 2"/>
    <property type="match status" value="1"/>
</dbReference>
<accession>A0ABD0Y5L0</accession>
<dbReference type="PROSITE" id="PS50092">
    <property type="entry name" value="TSP1"/>
    <property type="match status" value="3"/>
</dbReference>
<evidence type="ECO:0000256" key="6">
    <source>
        <dbReference type="ARBA" id="ARBA00022989"/>
    </source>
</evidence>
<evidence type="ECO:0000256" key="8">
    <source>
        <dbReference type="ARBA" id="ARBA00023157"/>
    </source>
</evidence>
<comment type="caution">
    <text evidence="12">The sequence shown here is derived from an EMBL/GenBank/DDBJ whole genome shotgun (WGS) entry which is preliminary data.</text>
</comment>
<dbReference type="Pfam" id="PF00090">
    <property type="entry name" value="TSP_1"/>
    <property type="match status" value="3"/>
</dbReference>
<evidence type="ECO:0000256" key="3">
    <source>
        <dbReference type="ARBA" id="ARBA00022737"/>
    </source>
</evidence>
<dbReference type="InterPro" id="IPR036352">
    <property type="entry name" value="Semap_dom_sf"/>
</dbReference>
<name>A0ABD0Y5L0_9HEMI</name>
<dbReference type="InterPro" id="IPR015943">
    <property type="entry name" value="WD40/YVTN_repeat-like_dom_sf"/>
</dbReference>
<dbReference type="SUPFAM" id="SSF103575">
    <property type="entry name" value="Plexin repeat"/>
    <property type="match status" value="1"/>
</dbReference>
<dbReference type="SUPFAM" id="SSF101912">
    <property type="entry name" value="Sema domain"/>
    <property type="match status" value="1"/>
</dbReference>
<dbReference type="PANTHER" id="PTHR11036:SF79">
    <property type="entry name" value="SEMAPHORIN 5C, ISOFORM A"/>
    <property type="match status" value="1"/>
</dbReference>
<dbReference type="PANTHER" id="PTHR11036">
    <property type="entry name" value="SEMAPHORIN"/>
    <property type="match status" value="1"/>
</dbReference>
<keyword evidence="9" id="KW-0325">Glycoprotein</keyword>
<evidence type="ECO:0000256" key="2">
    <source>
        <dbReference type="ARBA" id="ARBA00022692"/>
    </source>
</evidence>
<gene>
    <name evidence="12" type="ORF">AAG570_003030</name>
</gene>
<dbReference type="InterPro" id="IPR057563">
    <property type="entry name" value="Sema5A/B-like_TSP-1"/>
</dbReference>
<reference evidence="12 13" key="1">
    <citation type="submission" date="2024-07" db="EMBL/GenBank/DDBJ databases">
        <title>Chromosome-level genome assembly of the water stick insect Ranatra chinensis (Heteroptera: Nepidae).</title>
        <authorList>
            <person name="Liu X."/>
        </authorList>
    </citation>
    <scope>NUCLEOTIDE SEQUENCE [LARGE SCALE GENOMIC DNA]</scope>
    <source>
        <strain evidence="12">Cailab_2021Rc</strain>
        <tissue evidence="12">Muscle</tissue>
    </source>
</reference>
<evidence type="ECO:0000313" key="13">
    <source>
        <dbReference type="Proteomes" id="UP001558652"/>
    </source>
</evidence>
<keyword evidence="4" id="KW-0221">Differentiation</keyword>
<keyword evidence="2" id="KW-0812">Transmembrane</keyword>
<dbReference type="GO" id="GO:0007399">
    <property type="term" value="P:nervous system development"/>
    <property type="evidence" value="ECO:0007669"/>
    <property type="project" value="UniProtKB-KW"/>
</dbReference>
<dbReference type="InterPro" id="IPR027231">
    <property type="entry name" value="Semaphorin"/>
</dbReference>
<keyword evidence="13" id="KW-1185">Reference proteome</keyword>
<dbReference type="Gene3D" id="2.20.100.10">
    <property type="entry name" value="Thrombospondin type-1 (TSP1) repeat"/>
    <property type="match status" value="4"/>
</dbReference>
<dbReference type="FunFam" id="2.20.100.10:FF:000021">
    <property type="entry name" value="semaphorin-5B isoform X1"/>
    <property type="match status" value="1"/>
</dbReference>
<keyword evidence="7" id="KW-0472">Membrane</keyword>
<dbReference type="FunFam" id="2.20.100.10:FF:000001">
    <property type="entry name" value="semaphorin-5A isoform X1"/>
    <property type="match status" value="2"/>
</dbReference>
<dbReference type="FunFam" id="2.20.100.10:FF:000007">
    <property type="entry name" value="Thrombospondin 1"/>
    <property type="match status" value="1"/>
</dbReference>
<comment type="subcellular location">
    <subcellularLocation>
        <location evidence="1">Membrane</location>
        <topology evidence="1">Single-pass membrane protein</topology>
    </subcellularLocation>
</comment>
<dbReference type="InterPro" id="IPR036383">
    <property type="entry name" value="TSP1_rpt_sf"/>
</dbReference>
<dbReference type="InterPro" id="IPR001627">
    <property type="entry name" value="Semap_dom"/>
</dbReference>
<evidence type="ECO:0000259" key="11">
    <source>
        <dbReference type="PROSITE" id="PS51004"/>
    </source>
</evidence>
<dbReference type="SMART" id="SM00209">
    <property type="entry name" value="TSP1"/>
    <property type="match status" value="4"/>
</dbReference>
<dbReference type="Pfam" id="PF01437">
    <property type="entry name" value="PSI"/>
    <property type="match status" value="1"/>
</dbReference>
<keyword evidence="8" id="KW-1015">Disulfide bond</keyword>
<organism evidence="12 13">
    <name type="scientific">Ranatra chinensis</name>
    <dbReference type="NCBI Taxonomy" id="642074"/>
    <lineage>
        <taxon>Eukaryota</taxon>
        <taxon>Metazoa</taxon>
        <taxon>Ecdysozoa</taxon>
        <taxon>Arthropoda</taxon>
        <taxon>Hexapoda</taxon>
        <taxon>Insecta</taxon>
        <taxon>Pterygota</taxon>
        <taxon>Neoptera</taxon>
        <taxon>Paraneoptera</taxon>
        <taxon>Hemiptera</taxon>
        <taxon>Heteroptera</taxon>
        <taxon>Panheteroptera</taxon>
        <taxon>Nepomorpha</taxon>
        <taxon>Nepidae</taxon>
        <taxon>Ranatrinae</taxon>
        <taxon>Ranatra</taxon>
    </lineage>
</organism>
<protein>
    <recommendedName>
        <fullName evidence="11">Sema domain-containing protein</fullName>
    </recommendedName>
</protein>
<sequence>SRDALFRLSLGGLDRLEKAVWTASSEKATLCQNKGQSERDCHNFIKVLLTNGTKLFTCGTNAFYPQCTWRELEEVNRVREWVIGVAKCPYSPWSNSTGLISENDGQYFAGSPIDFSGADAAITVDKGPSYIRTSQADSRILNRPQFVGSFETPSYVYFLFREVAIEYINCGKIIYSRIARVCKNDRGGGQHMLRDTWTTFLKARLNCSIPGEFPFYFDNIQAMTYLLEQGIIYATFTTPRNSIAGSAVCAFNMSAVEAAFGGPFKHQKSAGSAWERRSIDLPQPPDHQLLELSKYQLMDSAVQPTTLTPLYRTTLETLTHIAVETVSTKLHKDVHVLYIANTEGLIKKISVITRTLETCVLEIWKPIPNGMTSNILTLKFALDSIYVGMEHGMLRISVEHCRRHGSKAACLNAQDPHCGWDDHLESCGPPPTRNPLVPHWHQHATTCPILNQPVDGGWSAWSAWSQCQHTSTTGGTTSSDGLDGCLCSTRSCNNPTPEHGGRDCSGITIRVTNCTVHGSWSSWSSWSACSQTCNMAVKTRRRTCGNPAPQFGGRVCVGQDRQEAYCHNNPPCPVSGRDGEWSSWGSWGECSAKCGPGYRVRRRECNKPAPLPPGLDCQGCHIDYQSRRLSSWTVWAGMGNGTQKRFRFSCKAPVQDPALIKLALYKVEERICSNDGMCTRTERGDGEDAWSEWSAWSPCSVDCGEGLQHRARTCEAPMRQLNSHHEDCPGPASVTRTCTKAMCRGMIRS</sequence>
<evidence type="ECO:0000256" key="5">
    <source>
        <dbReference type="ARBA" id="ARBA00022902"/>
    </source>
</evidence>
<dbReference type="InterPro" id="IPR000884">
    <property type="entry name" value="TSP1_rpt"/>
</dbReference>
<feature type="non-terminal residue" evidence="12">
    <location>
        <position position="1"/>
    </location>
</feature>
<dbReference type="GO" id="GO:0016020">
    <property type="term" value="C:membrane"/>
    <property type="evidence" value="ECO:0007669"/>
    <property type="project" value="UniProtKB-SubCell"/>
</dbReference>
<dbReference type="AlphaFoldDB" id="A0ABD0Y5L0"/>
<dbReference type="Pfam" id="PF01403">
    <property type="entry name" value="Sema"/>
    <property type="match status" value="1"/>
</dbReference>
<dbReference type="EMBL" id="JBFDAA010000013">
    <property type="protein sequence ID" value="KAL1122703.1"/>
    <property type="molecule type" value="Genomic_DNA"/>
</dbReference>
<keyword evidence="3" id="KW-0677">Repeat</keyword>
<dbReference type="SMART" id="SM00630">
    <property type="entry name" value="Sema"/>
    <property type="match status" value="1"/>
</dbReference>
<dbReference type="GO" id="GO:0030154">
    <property type="term" value="P:cell differentiation"/>
    <property type="evidence" value="ECO:0007669"/>
    <property type="project" value="UniProtKB-KW"/>
</dbReference>
<keyword evidence="6" id="KW-1133">Transmembrane helix</keyword>
<evidence type="ECO:0000256" key="1">
    <source>
        <dbReference type="ARBA" id="ARBA00004167"/>
    </source>
</evidence>
<evidence type="ECO:0000256" key="10">
    <source>
        <dbReference type="PROSITE-ProRule" id="PRU00352"/>
    </source>
</evidence>
<dbReference type="InterPro" id="IPR002165">
    <property type="entry name" value="Plexin_repeat"/>
</dbReference>
<dbReference type="Proteomes" id="UP001558652">
    <property type="component" value="Unassembled WGS sequence"/>
</dbReference>
<dbReference type="PRINTS" id="PR01705">
    <property type="entry name" value="TSP1REPEAT"/>
</dbReference>
<dbReference type="Pfam" id="PF23260">
    <property type="entry name" value="TSP1_2"/>
    <property type="match status" value="1"/>
</dbReference>
<dbReference type="SUPFAM" id="SSF82895">
    <property type="entry name" value="TSP-1 type 1 repeat"/>
    <property type="match status" value="3"/>
</dbReference>